<dbReference type="CDD" id="cd05403">
    <property type="entry name" value="NT_KNTase_like"/>
    <property type="match status" value="1"/>
</dbReference>
<dbReference type="EMBL" id="JAWSTH010000055">
    <property type="protein sequence ID" value="MDW5596417.1"/>
    <property type="molecule type" value="Genomic_DNA"/>
</dbReference>
<sequence>MAATELPAAIAQLASALADLPGVEAVVLGGSRATGEHRPDSDWDLGLYYRASHGSFDPAALRELGHDGYVSALGEWGPIVHGGAWLTVDGMPVDVIFRDLDTVERWLREAEAGRFEVLVQNGSIVGAPTYAVVGELAICRPLFGELPRPAFPDALAAGAATWWSGRAAVSLMFAAGYAESGDAVCCTGMLVDAALCTAHARLAERREWGLNEKRLLQRAGLGELQRLLAPGAAGDAGLPATVAAVSAILRVDPLRAR</sequence>
<proteinExistence type="predicted"/>
<dbReference type="Pfam" id="PF01909">
    <property type="entry name" value="NTP_transf_2"/>
    <property type="match status" value="1"/>
</dbReference>
<reference evidence="3" key="1">
    <citation type="submission" date="2023-07" db="EMBL/GenBank/DDBJ databases">
        <title>Conexibacter stalactiti sp. nov., isolated from stalactites in a lava cave and emended description of the genus Conexibacter.</title>
        <authorList>
            <person name="Lee S.D."/>
        </authorList>
    </citation>
    <scope>NUCLEOTIDE SEQUENCE [LARGE SCALE GENOMIC DNA]</scope>
    <source>
        <strain evidence="3">KCTC 39840</strain>
    </source>
</reference>
<comment type="caution">
    <text evidence="2">The sequence shown here is derived from an EMBL/GenBank/DDBJ whole genome shotgun (WGS) entry which is preliminary data.</text>
</comment>
<keyword evidence="2" id="KW-0808">Transferase</keyword>
<dbReference type="GO" id="GO:0016779">
    <property type="term" value="F:nucleotidyltransferase activity"/>
    <property type="evidence" value="ECO:0007669"/>
    <property type="project" value="UniProtKB-KW"/>
</dbReference>
<evidence type="ECO:0000313" key="3">
    <source>
        <dbReference type="Proteomes" id="UP001284601"/>
    </source>
</evidence>
<dbReference type="RefSeq" id="WP_318598801.1">
    <property type="nucleotide sequence ID" value="NZ_JAWSTH010000055.1"/>
</dbReference>
<organism evidence="2 3">
    <name type="scientific">Conexibacter stalactiti</name>
    <dbReference type="NCBI Taxonomy" id="1940611"/>
    <lineage>
        <taxon>Bacteria</taxon>
        <taxon>Bacillati</taxon>
        <taxon>Actinomycetota</taxon>
        <taxon>Thermoleophilia</taxon>
        <taxon>Solirubrobacterales</taxon>
        <taxon>Conexibacteraceae</taxon>
        <taxon>Conexibacter</taxon>
    </lineage>
</organism>
<dbReference type="InterPro" id="IPR043519">
    <property type="entry name" value="NT_sf"/>
</dbReference>
<accession>A0ABU4HSX1</accession>
<feature type="domain" description="Polymerase nucleotidyl transferase" evidence="1">
    <location>
        <begin position="11"/>
        <end position="62"/>
    </location>
</feature>
<dbReference type="InterPro" id="IPR002934">
    <property type="entry name" value="Polymerase_NTP_transf_dom"/>
</dbReference>
<dbReference type="SUPFAM" id="SSF81301">
    <property type="entry name" value="Nucleotidyltransferase"/>
    <property type="match status" value="1"/>
</dbReference>
<dbReference type="EC" id="2.7.7.-" evidence="2"/>
<keyword evidence="2" id="KW-0548">Nucleotidyltransferase</keyword>
<keyword evidence="3" id="KW-1185">Reference proteome</keyword>
<evidence type="ECO:0000259" key="1">
    <source>
        <dbReference type="Pfam" id="PF01909"/>
    </source>
</evidence>
<protein>
    <submittedName>
        <fullName evidence="2">Nucleotidyltransferase domain-containing protein</fullName>
        <ecNumber evidence="2">2.7.7.-</ecNumber>
    </submittedName>
</protein>
<evidence type="ECO:0000313" key="2">
    <source>
        <dbReference type="EMBL" id="MDW5596417.1"/>
    </source>
</evidence>
<gene>
    <name evidence="2" type="ORF">R7226_18870</name>
</gene>
<dbReference type="Gene3D" id="3.30.460.10">
    <property type="entry name" value="Beta Polymerase, domain 2"/>
    <property type="match status" value="1"/>
</dbReference>
<name>A0ABU4HSX1_9ACTN</name>
<dbReference type="Proteomes" id="UP001284601">
    <property type="component" value="Unassembled WGS sequence"/>
</dbReference>